<keyword evidence="1" id="KW-0328">Glycosyltransferase</keyword>
<dbReference type="Proteomes" id="UP000327362">
    <property type="component" value="Chromosome"/>
</dbReference>
<reference evidence="4 5" key="1">
    <citation type="submission" date="2019-09" db="EMBL/GenBank/DDBJ databases">
        <title>Complete genome sequence of Mycobacterium avium subsp. hominissuis strain JP-H-1.</title>
        <authorList>
            <person name="Kinoshita Y."/>
            <person name="Niwa H."/>
            <person name="Uchida-Fujii E."/>
            <person name="Nukada T."/>
        </authorList>
    </citation>
    <scope>NUCLEOTIDE SEQUENCE [LARGE SCALE GENOMIC DNA]</scope>
    <source>
        <strain evidence="4 5">JP-H-1</strain>
    </source>
</reference>
<organism evidence="4 5">
    <name type="scientific">Mycobacterium avium subsp. hominissuis</name>
    <dbReference type="NCBI Taxonomy" id="439334"/>
    <lineage>
        <taxon>Bacteria</taxon>
        <taxon>Bacillati</taxon>
        <taxon>Actinomycetota</taxon>
        <taxon>Actinomycetes</taxon>
        <taxon>Mycobacteriales</taxon>
        <taxon>Mycobacteriaceae</taxon>
        <taxon>Mycobacterium</taxon>
        <taxon>Mycobacterium avium complex (MAC)</taxon>
    </lineage>
</organism>
<name>A0AAI8X467_MYCAV</name>
<dbReference type="InterPro" id="IPR028098">
    <property type="entry name" value="Glyco_trans_4-like_N"/>
</dbReference>
<evidence type="ECO:0000313" key="4">
    <source>
        <dbReference type="EMBL" id="BBN49562.1"/>
    </source>
</evidence>
<accession>A0AAI8X467</accession>
<keyword evidence="2 4" id="KW-0808">Transferase</keyword>
<dbReference type="PANTHER" id="PTHR12526">
    <property type="entry name" value="GLYCOSYLTRANSFERASE"/>
    <property type="match status" value="1"/>
</dbReference>
<dbReference type="Pfam" id="PF13692">
    <property type="entry name" value="Glyco_trans_1_4"/>
    <property type="match status" value="1"/>
</dbReference>
<dbReference type="PANTHER" id="PTHR12526:SF635">
    <property type="entry name" value="GLYCOSYL TRANSFERASE GROUP 1"/>
    <property type="match status" value="1"/>
</dbReference>
<proteinExistence type="predicted"/>
<dbReference type="EMBL" id="AP020326">
    <property type="protein sequence ID" value="BBN49562.1"/>
    <property type="molecule type" value="Genomic_DNA"/>
</dbReference>
<evidence type="ECO:0000313" key="5">
    <source>
        <dbReference type="Proteomes" id="UP000327362"/>
    </source>
</evidence>
<dbReference type="SUPFAM" id="SSF53756">
    <property type="entry name" value="UDP-Glycosyltransferase/glycogen phosphorylase"/>
    <property type="match status" value="1"/>
</dbReference>
<gene>
    <name evidence="4" type="ORF">JPH1_40370</name>
</gene>
<evidence type="ECO:0000256" key="1">
    <source>
        <dbReference type="ARBA" id="ARBA00022676"/>
    </source>
</evidence>
<dbReference type="AlphaFoldDB" id="A0AAI8X467"/>
<evidence type="ECO:0000259" key="3">
    <source>
        <dbReference type="Pfam" id="PF13579"/>
    </source>
</evidence>
<dbReference type="Gene3D" id="3.40.50.2000">
    <property type="entry name" value="Glycogen Phosphorylase B"/>
    <property type="match status" value="2"/>
</dbReference>
<evidence type="ECO:0000256" key="2">
    <source>
        <dbReference type="ARBA" id="ARBA00022679"/>
    </source>
</evidence>
<feature type="domain" description="Glycosyltransferase subfamily 4-like N-terminal" evidence="3">
    <location>
        <begin position="19"/>
        <end position="175"/>
    </location>
</feature>
<sequence length="392" mass="41807">MQLRIAIVSGDDVGGEDPEQLGAALAAQGHDVTTCLRRAGRRRGGSAPDGYRRVSVPVGPRDAAAPVDVLPYVGDWAGALERIWSKDRPDVVHAYGWLGGLAAQLAARRRHIPTVQSFLGLAATARGHDGERGTERQRIEPLLARSANWVTGESSADVDALARLRRRRVRVSALTCGVDAERYTPTGPADSRGALQRILYVAPNTLWHNGIDLAIRALPKIRGAELVIAETDPGGDGHDGARAQLLRLSVHLGVADRVRFAGPVGGDELPRLLRSADVLVCTPRRLPRPTPVLQAMASGVVVVVATVGVLSDVVLDDITGIVVSPENPARLAAALRRLLAQKFQCESMGAAGRSRAQSRFAWQRIALDALNIYQSLGVHEPAAPLDGDAVLR</sequence>
<protein>
    <submittedName>
        <fullName evidence="4">Glycosyl transferase</fullName>
    </submittedName>
</protein>
<dbReference type="GO" id="GO:0016757">
    <property type="term" value="F:glycosyltransferase activity"/>
    <property type="evidence" value="ECO:0007669"/>
    <property type="project" value="UniProtKB-KW"/>
</dbReference>
<dbReference type="Pfam" id="PF13579">
    <property type="entry name" value="Glyco_trans_4_4"/>
    <property type="match status" value="1"/>
</dbReference>